<accession>A0A099D153</accession>
<reference evidence="3 6" key="2">
    <citation type="submission" date="2017-08" db="EMBL/GenBank/DDBJ databases">
        <title>The complete genome sequence of moderately halophilic actinomycete Actinopolyspora erythraea YIM 90600, the producer of novel erythromycin, novel actinopolysporins A-C and tubercidin.</title>
        <authorList>
            <person name="Yin M."/>
            <person name="Tang S."/>
        </authorList>
    </citation>
    <scope>NUCLEOTIDE SEQUENCE [LARGE SCALE GENOMIC DNA]</scope>
    <source>
        <strain evidence="3 6">YIM 90600</strain>
    </source>
</reference>
<dbReference type="OrthoDB" id="8188786at2"/>
<dbReference type="Proteomes" id="UP000029737">
    <property type="component" value="Unassembled WGS sequence"/>
</dbReference>
<dbReference type="InterPro" id="IPR024465">
    <property type="entry name" value="DUF2399"/>
</dbReference>
<dbReference type="Pfam" id="PF09664">
    <property type="entry name" value="DUF2399"/>
    <property type="match status" value="1"/>
</dbReference>
<dbReference type="Pfam" id="PF11796">
    <property type="entry name" value="DUF3323"/>
    <property type="match status" value="1"/>
</dbReference>
<evidence type="ECO:0000313" key="5">
    <source>
        <dbReference type="Proteomes" id="UP000029737"/>
    </source>
</evidence>
<protein>
    <submittedName>
        <fullName evidence="3">TIGR02679 family protein</fullName>
    </submittedName>
</protein>
<dbReference type="Proteomes" id="UP000215043">
    <property type="component" value="Chromosome"/>
</dbReference>
<evidence type="ECO:0000313" key="6">
    <source>
        <dbReference type="Proteomes" id="UP000215043"/>
    </source>
</evidence>
<evidence type="ECO:0000259" key="2">
    <source>
        <dbReference type="Pfam" id="PF11796"/>
    </source>
</evidence>
<feature type="domain" description="DUF2399" evidence="1">
    <location>
        <begin position="264"/>
        <end position="418"/>
    </location>
</feature>
<dbReference type="EMBL" id="CP022752">
    <property type="protein sequence ID" value="ASU78028.1"/>
    <property type="molecule type" value="Genomic_DNA"/>
</dbReference>
<evidence type="ECO:0000259" key="1">
    <source>
        <dbReference type="Pfam" id="PF09664"/>
    </source>
</evidence>
<proteinExistence type="predicted"/>
<evidence type="ECO:0000313" key="4">
    <source>
        <dbReference type="EMBL" id="KGI79794.1"/>
    </source>
</evidence>
<dbReference type="AlphaFoldDB" id="A0A099D153"/>
<dbReference type="eggNOG" id="COG4924">
    <property type="taxonomic scope" value="Bacteria"/>
</dbReference>
<dbReference type="EMBL" id="JPMV01000039">
    <property type="protein sequence ID" value="KGI79794.1"/>
    <property type="molecule type" value="Genomic_DNA"/>
</dbReference>
<dbReference type="NCBIfam" id="TIGR02679">
    <property type="entry name" value="TIGR02679 family protein"/>
    <property type="match status" value="1"/>
</dbReference>
<evidence type="ECO:0000313" key="3">
    <source>
        <dbReference type="EMBL" id="ASU78028.1"/>
    </source>
</evidence>
<dbReference type="RefSeq" id="WP_043577460.1">
    <property type="nucleotide sequence ID" value="NZ_CP022752.1"/>
</dbReference>
<gene>
    <name evidence="3" type="ORF">CDG81_06560</name>
    <name evidence="4" type="ORF">IL38_21595</name>
</gene>
<organism evidence="3 6">
    <name type="scientific">Actinopolyspora erythraea</name>
    <dbReference type="NCBI Taxonomy" id="414996"/>
    <lineage>
        <taxon>Bacteria</taxon>
        <taxon>Bacillati</taxon>
        <taxon>Actinomycetota</taxon>
        <taxon>Actinomycetes</taxon>
        <taxon>Actinopolysporales</taxon>
        <taxon>Actinopolysporaceae</taxon>
        <taxon>Actinopolyspora</taxon>
    </lineage>
</organism>
<name>A0A099D153_9ACTN</name>
<feature type="domain" description="Conserved hypothetical protein CHP02679 N terminus" evidence="2">
    <location>
        <begin position="35"/>
        <end position="243"/>
    </location>
</feature>
<sequence>MNDAENIRAVWDRPELRGLWERARQALEAPERPATFRLELPDERTRREVGELYGRPMWGQGTRINVSKLDEAVRGSRFGRSLEEVLEILHERPVTPRESDSRLRRQRGDRTVEVLGAALAEHGLGDQPWATAWQHWVRQYGRVAEADLESTAARAAAVLARLVLDPSERPRTWRARTDLAARFAGGAHGLDNGTTLSRVVLRAAAMAHGVDSPGNERERRNLWERCGVTLDGVSATVPCWALPLTGTDTWSGTVRERTEAGVPTHLTQLDLRAAPPALVEPDTVIAVCENPRVLEAAVAEGVRHPLVCVSGNPTTVALELLDRLRADGAVLRYHGDFDWSGLSITASLYEQQRVVPWRMSASDYREAVNRASALRTDLQILDETPTEAPWDPELPEVMSSAGRVVEEEIVLEELLEDLRNGLGPTP</sequence>
<dbReference type="InterPro" id="IPR013495">
    <property type="entry name" value="CHP02679"/>
</dbReference>
<dbReference type="InterPro" id="IPR024466">
    <property type="entry name" value="CHP02679_N"/>
</dbReference>
<dbReference type="KEGG" id="aey:CDG81_06560"/>
<dbReference type="HOGENOM" id="CLU_035709_0_0_11"/>
<keyword evidence="5" id="KW-1185">Reference proteome</keyword>
<reference evidence="4 5" key="1">
    <citation type="journal article" date="2014" name="PLoS ONE">
        <title>Identification and Characterization of a New Erythromycin Biosynthetic Gene Cluster in Actinopolyspora erythraea YIM90600, a Novel Erythronolide-Producing Halophilic Actinomycete Isolated from Salt Field.</title>
        <authorList>
            <person name="Chen D."/>
            <person name="Feng J."/>
            <person name="Huang L."/>
            <person name="Zhang Q."/>
            <person name="Wu J."/>
            <person name="Zhu X."/>
            <person name="Duan Y."/>
            <person name="Xu Z."/>
        </authorList>
    </citation>
    <scope>NUCLEOTIDE SEQUENCE [LARGE SCALE GENOMIC DNA]</scope>
    <source>
        <strain evidence="4 5">YIM90600</strain>
    </source>
</reference>